<name>A0ABD1W6P4_9LAMI</name>
<organism evidence="2 3">
    <name type="scientific">Forsythia ovata</name>
    <dbReference type="NCBI Taxonomy" id="205694"/>
    <lineage>
        <taxon>Eukaryota</taxon>
        <taxon>Viridiplantae</taxon>
        <taxon>Streptophyta</taxon>
        <taxon>Embryophyta</taxon>
        <taxon>Tracheophyta</taxon>
        <taxon>Spermatophyta</taxon>
        <taxon>Magnoliopsida</taxon>
        <taxon>eudicotyledons</taxon>
        <taxon>Gunneridae</taxon>
        <taxon>Pentapetalae</taxon>
        <taxon>asterids</taxon>
        <taxon>lamiids</taxon>
        <taxon>Lamiales</taxon>
        <taxon>Oleaceae</taxon>
        <taxon>Forsythieae</taxon>
        <taxon>Forsythia</taxon>
    </lineage>
</organism>
<gene>
    <name evidence="2" type="ORF">Fot_14572</name>
</gene>
<reference evidence="3" key="1">
    <citation type="submission" date="2024-07" db="EMBL/GenBank/DDBJ databases">
        <title>Two chromosome-level genome assemblies of Korean endemic species Abeliophyllum distichum and Forsythia ovata (Oleaceae).</title>
        <authorList>
            <person name="Jang H."/>
        </authorList>
    </citation>
    <scope>NUCLEOTIDE SEQUENCE [LARGE SCALE GENOMIC DNA]</scope>
</reference>
<evidence type="ECO:0000256" key="1">
    <source>
        <dbReference type="SAM" id="MobiDB-lite"/>
    </source>
</evidence>
<keyword evidence="3" id="KW-1185">Reference proteome</keyword>
<evidence type="ECO:0000313" key="3">
    <source>
        <dbReference type="Proteomes" id="UP001604277"/>
    </source>
</evidence>
<feature type="region of interest" description="Disordered" evidence="1">
    <location>
        <begin position="114"/>
        <end position="136"/>
    </location>
</feature>
<dbReference type="AlphaFoldDB" id="A0ABD1W6P4"/>
<sequence>MNGYRWIKFCRRYTNVINESCKGNNGHRGEGLFLDIIQITRCKAGDYYRIIKRMDLKQTRENPAIGAGYNSTILNLMIPHLLYNTGFFDGKNIPEKEALKPLVVKLVPKLPQQKNEKLSNSNRKYEEECNADNTRTKGMPHEFRTAIFATL</sequence>
<dbReference type="Proteomes" id="UP001604277">
    <property type="component" value="Unassembled WGS sequence"/>
</dbReference>
<comment type="caution">
    <text evidence="2">The sequence shown here is derived from an EMBL/GenBank/DDBJ whole genome shotgun (WGS) entry which is preliminary data.</text>
</comment>
<accession>A0ABD1W6P4</accession>
<evidence type="ECO:0000313" key="2">
    <source>
        <dbReference type="EMBL" id="KAL2545339.1"/>
    </source>
</evidence>
<dbReference type="EMBL" id="JBFOLJ010000004">
    <property type="protein sequence ID" value="KAL2545339.1"/>
    <property type="molecule type" value="Genomic_DNA"/>
</dbReference>
<protein>
    <submittedName>
        <fullName evidence="2">Uncharacterized protein</fullName>
    </submittedName>
</protein>
<proteinExistence type="predicted"/>